<sequence>MDLNQLLYQHQVAVIRTGAEPVTDFGSRFDIVSHYERRIVKMREKLGVPQYPTWIESGTHAAD</sequence>
<accession>A0ABV2CXG5</accession>
<dbReference type="EMBL" id="JBEWLY010000007">
    <property type="protein sequence ID" value="MET1754295.1"/>
    <property type="molecule type" value="Genomic_DNA"/>
</dbReference>
<evidence type="ECO:0000313" key="2">
    <source>
        <dbReference type="Proteomes" id="UP001548713"/>
    </source>
</evidence>
<dbReference type="Proteomes" id="UP001548713">
    <property type="component" value="Unassembled WGS sequence"/>
</dbReference>
<comment type="caution">
    <text evidence="1">The sequence shown here is derived from an EMBL/GenBank/DDBJ whole genome shotgun (WGS) entry which is preliminary data.</text>
</comment>
<protein>
    <submittedName>
        <fullName evidence="1">Uncharacterized protein</fullName>
    </submittedName>
</protein>
<organism evidence="1 2">
    <name type="scientific">Novosphingobium kalidii</name>
    <dbReference type="NCBI Taxonomy" id="3230299"/>
    <lineage>
        <taxon>Bacteria</taxon>
        <taxon>Pseudomonadati</taxon>
        <taxon>Pseudomonadota</taxon>
        <taxon>Alphaproteobacteria</taxon>
        <taxon>Sphingomonadales</taxon>
        <taxon>Sphingomonadaceae</taxon>
        <taxon>Novosphingobium</taxon>
    </lineage>
</organism>
<proteinExistence type="predicted"/>
<evidence type="ECO:0000313" key="1">
    <source>
        <dbReference type="EMBL" id="MET1754295.1"/>
    </source>
</evidence>
<gene>
    <name evidence="1" type="ORF">ABVV53_02285</name>
</gene>
<keyword evidence="2" id="KW-1185">Reference proteome</keyword>
<dbReference type="RefSeq" id="WP_353982702.1">
    <property type="nucleotide sequence ID" value="NZ_JBEWLY010000007.1"/>
</dbReference>
<reference evidence="1 2" key="1">
    <citation type="submission" date="2024-07" db="EMBL/GenBank/DDBJ databases">
        <title>Novosphingobium kalidii RD2P27.</title>
        <authorList>
            <person name="Sun J.-Q."/>
        </authorList>
    </citation>
    <scope>NUCLEOTIDE SEQUENCE [LARGE SCALE GENOMIC DNA]</scope>
    <source>
        <strain evidence="1 2">RD2P27</strain>
    </source>
</reference>
<name>A0ABV2CXG5_9SPHN</name>